<gene>
    <name evidence="1" type="ORF">CPB83DRAFT_756426</name>
</gene>
<evidence type="ECO:0000313" key="2">
    <source>
        <dbReference type="Proteomes" id="UP000807306"/>
    </source>
</evidence>
<dbReference type="AlphaFoldDB" id="A0A9P6JWD7"/>
<dbReference type="EMBL" id="MU157826">
    <property type="protein sequence ID" value="KAF9534455.1"/>
    <property type="molecule type" value="Genomic_DNA"/>
</dbReference>
<dbReference type="SUPFAM" id="SSF54001">
    <property type="entry name" value="Cysteine proteinases"/>
    <property type="match status" value="1"/>
</dbReference>
<reference evidence="1" key="1">
    <citation type="submission" date="2020-11" db="EMBL/GenBank/DDBJ databases">
        <authorList>
            <consortium name="DOE Joint Genome Institute"/>
            <person name="Ahrendt S."/>
            <person name="Riley R."/>
            <person name="Andreopoulos W."/>
            <person name="Labutti K."/>
            <person name="Pangilinan J."/>
            <person name="Ruiz-Duenas F.J."/>
            <person name="Barrasa J.M."/>
            <person name="Sanchez-Garcia M."/>
            <person name="Camarero S."/>
            <person name="Miyauchi S."/>
            <person name="Serrano A."/>
            <person name="Linde D."/>
            <person name="Babiker R."/>
            <person name="Drula E."/>
            <person name="Ayuso-Fernandez I."/>
            <person name="Pacheco R."/>
            <person name="Padilla G."/>
            <person name="Ferreira P."/>
            <person name="Barriuso J."/>
            <person name="Kellner H."/>
            <person name="Castanera R."/>
            <person name="Alfaro M."/>
            <person name="Ramirez L."/>
            <person name="Pisabarro A.G."/>
            <person name="Kuo A."/>
            <person name="Tritt A."/>
            <person name="Lipzen A."/>
            <person name="He G."/>
            <person name="Yan M."/>
            <person name="Ng V."/>
            <person name="Cullen D."/>
            <person name="Martin F."/>
            <person name="Rosso M.-N."/>
            <person name="Henrissat B."/>
            <person name="Hibbett D."/>
            <person name="Martinez A.T."/>
            <person name="Grigoriev I.V."/>
        </authorList>
    </citation>
    <scope>NUCLEOTIDE SEQUENCE</scope>
    <source>
        <strain evidence="1">CBS 506.95</strain>
    </source>
</reference>
<comment type="caution">
    <text evidence="1">The sequence shown here is derived from an EMBL/GenBank/DDBJ whole genome shotgun (WGS) entry which is preliminary data.</text>
</comment>
<dbReference type="OrthoDB" id="442460at2759"/>
<accession>A0A9P6JWD7</accession>
<dbReference type="Gene3D" id="3.40.395.10">
    <property type="entry name" value="Adenoviral Proteinase, Chain A"/>
    <property type="match status" value="1"/>
</dbReference>
<protein>
    <submittedName>
        <fullName evidence="1">Uncharacterized protein</fullName>
    </submittedName>
</protein>
<evidence type="ECO:0000313" key="1">
    <source>
        <dbReference type="EMBL" id="KAF9534455.1"/>
    </source>
</evidence>
<proteinExistence type="predicted"/>
<dbReference type="Proteomes" id="UP000807306">
    <property type="component" value="Unassembled WGS sequence"/>
</dbReference>
<dbReference type="InterPro" id="IPR038765">
    <property type="entry name" value="Papain-like_cys_pep_sf"/>
</dbReference>
<sequence length="81" mass="9164">VLKYGKGLCGEISITAGDVDRLSDSKWLNDNLIELVTKIHLRFWANKLGNLNPALRLNIHIFNSFLYTKFSRCIKISSGVL</sequence>
<organism evidence="1 2">
    <name type="scientific">Crepidotus variabilis</name>
    <dbReference type="NCBI Taxonomy" id="179855"/>
    <lineage>
        <taxon>Eukaryota</taxon>
        <taxon>Fungi</taxon>
        <taxon>Dikarya</taxon>
        <taxon>Basidiomycota</taxon>
        <taxon>Agaricomycotina</taxon>
        <taxon>Agaricomycetes</taxon>
        <taxon>Agaricomycetidae</taxon>
        <taxon>Agaricales</taxon>
        <taxon>Agaricineae</taxon>
        <taxon>Crepidotaceae</taxon>
        <taxon>Crepidotus</taxon>
    </lineage>
</organism>
<keyword evidence="2" id="KW-1185">Reference proteome</keyword>
<feature type="non-terminal residue" evidence="1">
    <location>
        <position position="1"/>
    </location>
</feature>
<name>A0A9P6JWD7_9AGAR</name>